<comment type="subcellular location">
    <subcellularLocation>
        <location evidence="2">Cytoplasm</location>
    </subcellularLocation>
</comment>
<organism evidence="4 5">
    <name type="scientific">Nonomuraea thailandensis</name>
    <dbReference type="NCBI Taxonomy" id="1188745"/>
    <lineage>
        <taxon>Bacteria</taxon>
        <taxon>Bacillati</taxon>
        <taxon>Actinomycetota</taxon>
        <taxon>Actinomycetes</taxon>
        <taxon>Streptosporangiales</taxon>
        <taxon>Streptosporangiaceae</taxon>
        <taxon>Nonomuraea</taxon>
    </lineage>
</organism>
<dbReference type="EMBL" id="JAMZEB010000002">
    <property type="protein sequence ID" value="MCP2360746.1"/>
    <property type="molecule type" value="Genomic_DNA"/>
</dbReference>
<sequence>MPVRPSGPSTAPPDRADAAGTNGRRAMRASAAVATTLAPDGRTVISRLASAPPLTLRQTGPHTVHLVSTAAGPLGGDRLALDLDLAPGTRLELGSVAATLVLPGDGVSELLVTARVGAGATLRFAPEPTVLATGCDHRLLVRLALESDANVLWREEIVLGRHSEAPGRCHARFDATRDGLPLLRQEFTVGDPALDASPAVHGSARCVGTTFLTAAAKEAAVAEGVAVLPLAAPGTLVSALAADAVQLRARLEWGERTVAPLPGDGWSG</sequence>
<dbReference type="Proteomes" id="UP001139648">
    <property type="component" value="Unassembled WGS sequence"/>
</dbReference>
<evidence type="ECO:0000256" key="1">
    <source>
        <dbReference type="ARBA" id="ARBA00023186"/>
    </source>
</evidence>
<dbReference type="RefSeq" id="WP_253748964.1">
    <property type="nucleotide sequence ID" value="NZ_BAABKA010000108.1"/>
</dbReference>
<evidence type="ECO:0000313" key="5">
    <source>
        <dbReference type="Proteomes" id="UP001139648"/>
    </source>
</evidence>
<name>A0A9X2K8E8_9ACTN</name>
<dbReference type="AlphaFoldDB" id="A0A9X2K8E8"/>
<evidence type="ECO:0000256" key="3">
    <source>
        <dbReference type="SAM" id="MobiDB-lite"/>
    </source>
</evidence>
<comment type="subunit">
    <text evidence="2">UreD, UreF and UreG form a complex that acts as a GTP-hydrolysis-dependent molecular chaperone, activating the urease apoprotein by helping to assemble the nickel containing metallocenter of UreC. The UreE protein probably delivers the nickel.</text>
</comment>
<accession>A0A9X2K8E8</accession>
<keyword evidence="5" id="KW-1185">Reference proteome</keyword>
<dbReference type="GO" id="GO:0005737">
    <property type="term" value="C:cytoplasm"/>
    <property type="evidence" value="ECO:0007669"/>
    <property type="project" value="UniProtKB-SubCell"/>
</dbReference>
<dbReference type="InterPro" id="IPR002669">
    <property type="entry name" value="UreD"/>
</dbReference>
<dbReference type="Pfam" id="PF01774">
    <property type="entry name" value="UreD"/>
    <property type="match status" value="1"/>
</dbReference>
<gene>
    <name evidence="2" type="primary">ureD</name>
    <name evidence="4" type="ORF">HD597_007766</name>
</gene>
<proteinExistence type="inferred from homology"/>
<comment type="function">
    <text evidence="2">Required for maturation of urease via the functional incorporation of the urease nickel metallocenter.</text>
</comment>
<feature type="region of interest" description="Disordered" evidence="3">
    <location>
        <begin position="1"/>
        <end position="23"/>
    </location>
</feature>
<protein>
    <recommendedName>
        <fullName evidence="2">Urease accessory protein UreD</fullName>
    </recommendedName>
</protein>
<keyword evidence="2" id="KW-0963">Cytoplasm</keyword>
<evidence type="ECO:0000313" key="4">
    <source>
        <dbReference type="EMBL" id="MCP2360746.1"/>
    </source>
</evidence>
<keyword evidence="2" id="KW-0996">Nickel insertion</keyword>
<keyword evidence="1 2" id="KW-0143">Chaperone</keyword>
<dbReference type="GO" id="GO:0016151">
    <property type="term" value="F:nickel cation binding"/>
    <property type="evidence" value="ECO:0007669"/>
    <property type="project" value="UniProtKB-UniRule"/>
</dbReference>
<comment type="similarity">
    <text evidence="2">Belongs to the UreD family.</text>
</comment>
<reference evidence="4" key="1">
    <citation type="submission" date="2022-06" db="EMBL/GenBank/DDBJ databases">
        <title>Sequencing the genomes of 1000 actinobacteria strains.</title>
        <authorList>
            <person name="Klenk H.-P."/>
        </authorList>
    </citation>
    <scope>NUCLEOTIDE SEQUENCE</scope>
    <source>
        <strain evidence="4">DSM 46694</strain>
    </source>
</reference>
<evidence type="ECO:0000256" key="2">
    <source>
        <dbReference type="HAMAP-Rule" id="MF_01384"/>
    </source>
</evidence>
<dbReference type="HAMAP" id="MF_01384">
    <property type="entry name" value="UreD"/>
    <property type="match status" value="1"/>
</dbReference>
<comment type="caution">
    <text evidence="4">The sequence shown here is derived from an EMBL/GenBank/DDBJ whole genome shotgun (WGS) entry which is preliminary data.</text>
</comment>